<dbReference type="CDD" id="cd04301">
    <property type="entry name" value="NAT_SF"/>
    <property type="match status" value="1"/>
</dbReference>
<organism evidence="2 3">
    <name type="scientific">Fusarium equiseti</name>
    <name type="common">Fusarium scirpi</name>
    <dbReference type="NCBI Taxonomy" id="61235"/>
    <lineage>
        <taxon>Eukaryota</taxon>
        <taxon>Fungi</taxon>
        <taxon>Dikarya</taxon>
        <taxon>Ascomycota</taxon>
        <taxon>Pezizomycotina</taxon>
        <taxon>Sordariomycetes</taxon>
        <taxon>Hypocreomycetidae</taxon>
        <taxon>Hypocreales</taxon>
        <taxon>Nectriaceae</taxon>
        <taxon>Fusarium</taxon>
        <taxon>Fusarium incarnatum-equiseti species complex</taxon>
    </lineage>
</organism>
<sequence length="215" mass="24182">MSSIATRSATSDDLPQMVEVFFSAFSDSALNKRCFPESSPEVVAWQEELIQKNIDDKNDNYVIVAEQDSRMLGWARWVRREHPPAAKNLERESFPCSGDQETARHFFQLNNDATIKYVAGVKHWFLSTIAVAKAGQRQGVGSALMKFGVERADAEGWMSYLNSSHEGKGLYEKFGFNVVGTTEFPDLGMVQYHMRREAVRGSDDRGNSSKAIRTT</sequence>
<protein>
    <recommendedName>
        <fullName evidence="1">N-acetyltransferase domain-containing protein</fullName>
    </recommendedName>
</protein>
<name>A0ABQ8RIN2_FUSEQ</name>
<dbReference type="InterPro" id="IPR016181">
    <property type="entry name" value="Acyl_CoA_acyltransferase"/>
</dbReference>
<evidence type="ECO:0000259" key="1">
    <source>
        <dbReference type="PROSITE" id="PS51186"/>
    </source>
</evidence>
<accession>A0ABQ8RIN2</accession>
<keyword evidence="3" id="KW-1185">Reference proteome</keyword>
<dbReference type="Proteomes" id="UP001152024">
    <property type="component" value="Unassembled WGS sequence"/>
</dbReference>
<dbReference type="EMBL" id="JAOQBH010000005">
    <property type="protein sequence ID" value="KAJ4135941.1"/>
    <property type="molecule type" value="Genomic_DNA"/>
</dbReference>
<dbReference type="InterPro" id="IPR000182">
    <property type="entry name" value="GNAT_dom"/>
</dbReference>
<dbReference type="InterPro" id="IPR052523">
    <property type="entry name" value="Trichothecene_AcTrans"/>
</dbReference>
<dbReference type="PANTHER" id="PTHR42791:SF1">
    <property type="entry name" value="N-ACETYLTRANSFERASE DOMAIN-CONTAINING PROTEIN"/>
    <property type="match status" value="1"/>
</dbReference>
<feature type="domain" description="N-acetyltransferase" evidence="1">
    <location>
        <begin position="4"/>
        <end position="197"/>
    </location>
</feature>
<dbReference type="PROSITE" id="PS51186">
    <property type="entry name" value="GNAT"/>
    <property type="match status" value="1"/>
</dbReference>
<gene>
    <name evidence="2" type="ORF">NW768_003544</name>
</gene>
<dbReference type="Gene3D" id="3.40.630.30">
    <property type="match status" value="1"/>
</dbReference>
<dbReference type="SUPFAM" id="SSF55729">
    <property type="entry name" value="Acyl-CoA N-acyltransferases (Nat)"/>
    <property type="match status" value="1"/>
</dbReference>
<evidence type="ECO:0000313" key="3">
    <source>
        <dbReference type="Proteomes" id="UP001152024"/>
    </source>
</evidence>
<reference evidence="2" key="1">
    <citation type="submission" date="2022-09" db="EMBL/GenBank/DDBJ databases">
        <title>Fusarium specimens isolated from Avocado Roots.</title>
        <authorList>
            <person name="Stajich J."/>
            <person name="Roper C."/>
            <person name="Heimlech-Rivalta G."/>
        </authorList>
    </citation>
    <scope>NUCLEOTIDE SEQUENCE</scope>
    <source>
        <strain evidence="2">CF00095</strain>
    </source>
</reference>
<dbReference type="PANTHER" id="PTHR42791">
    <property type="entry name" value="GNAT FAMILY ACETYLTRANSFERASE"/>
    <property type="match status" value="1"/>
</dbReference>
<evidence type="ECO:0000313" key="2">
    <source>
        <dbReference type="EMBL" id="KAJ4135941.1"/>
    </source>
</evidence>
<proteinExistence type="predicted"/>
<dbReference type="Pfam" id="PF00583">
    <property type="entry name" value="Acetyltransf_1"/>
    <property type="match status" value="1"/>
</dbReference>
<comment type="caution">
    <text evidence="2">The sequence shown here is derived from an EMBL/GenBank/DDBJ whole genome shotgun (WGS) entry which is preliminary data.</text>
</comment>